<feature type="region of interest" description="Disordered" evidence="10">
    <location>
        <begin position="556"/>
        <end position="622"/>
    </location>
</feature>
<evidence type="ECO:0000256" key="3">
    <source>
        <dbReference type="ARBA" id="ARBA00022679"/>
    </source>
</evidence>
<dbReference type="AlphaFoldDB" id="A0A1S6IN18"/>
<dbReference type="CDD" id="cd14014">
    <property type="entry name" value="STKc_PknB_like"/>
    <property type="match status" value="1"/>
</dbReference>
<gene>
    <name evidence="14" type="primary">prkC</name>
    <name evidence="14" type="ORF">BW727_100549</name>
</gene>
<keyword evidence="3 14" id="KW-0808">Transferase</keyword>
<keyword evidence="11" id="KW-1133">Transmembrane helix</keyword>
<dbReference type="FunFam" id="3.30.200.20:FF:000035">
    <property type="entry name" value="Serine/threonine protein kinase Stk1"/>
    <property type="match status" value="1"/>
</dbReference>
<comment type="catalytic activity">
    <reaction evidence="7">
        <text>L-threonyl-[protein] + ATP = O-phospho-L-threonyl-[protein] + ADP + H(+)</text>
        <dbReference type="Rhea" id="RHEA:46608"/>
        <dbReference type="Rhea" id="RHEA-COMP:11060"/>
        <dbReference type="Rhea" id="RHEA-COMP:11605"/>
        <dbReference type="ChEBI" id="CHEBI:15378"/>
        <dbReference type="ChEBI" id="CHEBI:30013"/>
        <dbReference type="ChEBI" id="CHEBI:30616"/>
        <dbReference type="ChEBI" id="CHEBI:61977"/>
        <dbReference type="ChEBI" id="CHEBI:456216"/>
        <dbReference type="EC" id="2.7.11.1"/>
    </reaction>
</comment>
<dbReference type="PANTHER" id="PTHR43289">
    <property type="entry name" value="MITOGEN-ACTIVATED PROTEIN KINASE KINASE KINASE 20-RELATED"/>
    <property type="match status" value="1"/>
</dbReference>
<sequence length="689" mass="77135">MLIAIGTKIGGRYKVLGLIGRGGMANVYLARDLILDRDVAVKILRFDFQSNKEALRRFKREALSTTQLIHPNIVSVYDVDEDDGLQYIVMEYIQGRDLKKFIQEKGQLSLEDVIHIMSQILSAMALAHQNRIIHRDIKPQNLLIDSDNVIKVTDFGIAIALSETSLTQTNSLLGSVHYMSPEQARGSIPTIKSDIYALGIVLYELVTGKVPFDGESAVSIALKHFQEPIPSVRAERPEIPQALENVILKATAKEPHDRYNSCEEMSQDLQTSLDDSRLQEAAFTPEVMLDETKVITPVKLEGNDLPKTENTDQVTDVRKSQKKPRKKRIVWGILLILLLIVTGGSLAAMITNNNPDLIAVPNVLGVKEEKAREMLLEANFTIGEVYTQYNENAEEGSVFKVDPEVNTQLAPKTAINLYISQGVEPFLIEDYSGQPYSDVRKELVKKGIQVEREDVYDSLDEGLIVGQSLESDTEVIPNETTITLRVSLGPETFTMENLSGYTREDVERYAENYGLKLTIKTEKSEEVAEGLVLSQSIAAESSFYSGDSLEVIISEGMPQTSTETEKPKPEKPESQATESSSESKTEEPEIITFTKKITIPYLPPEENSSETDSESDSPDVDNEEELKASNHIIIYMLDSDHQLTEVFREFDITEDKEVNLNFRIYSDQPGAFIVERDGINIMEETNLID</sequence>
<name>A0A1S6IN18_9LACT</name>
<keyword evidence="11" id="KW-0472">Membrane</keyword>
<dbReference type="GO" id="GO:0004674">
    <property type="term" value="F:protein serine/threonine kinase activity"/>
    <property type="evidence" value="ECO:0007669"/>
    <property type="project" value="UniProtKB-KW"/>
</dbReference>
<dbReference type="RefSeq" id="WP_062467709.1">
    <property type="nucleotide sequence ID" value="NZ_BBYN01000001.1"/>
</dbReference>
<dbReference type="SUPFAM" id="SSF56112">
    <property type="entry name" value="Protein kinase-like (PK-like)"/>
    <property type="match status" value="1"/>
</dbReference>
<dbReference type="InterPro" id="IPR005543">
    <property type="entry name" value="PASTA_dom"/>
</dbReference>
<accession>A0A1S6IN18</accession>
<evidence type="ECO:0000256" key="11">
    <source>
        <dbReference type="SAM" id="Phobius"/>
    </source>
</evidence>
<dbReference type="Pfam" id="PF03793">
    <property type="entry name" value="PASTA"/>
    <property type="match status" value="3"/>
</dbReference>
<protein>
    <recommendedName>
        <fullName evidence="1">non-specific serine/threonine protein kinase</fullName>
        <ecNumber evidence="1">2.7.11.1</ecNumber>
    </recommendedName>
</protein>
<dbReference type="Pfam" id="PF00069">
    <property type="entry name" value="Pkinase"/>
    <property type="match status" value="1"/>
</dbReference>
<feature type="domain" description="PASTA" evidence="13">
    <location>
        <begin position="354"/>
        <end position="421"/>
    </location>
</feature>
<dbReference type="Proteomes" id="UP000188993">
    <property type="component" value="Chromosome"/>
</dbReference>
<dbReference type="SMART" id="SM00220">
    <property type="entry name" value="S_TKc"/>
    <property type="match status" value="1"/>
</dbReference>
<feature type="domain" description="PASTA" evidence="13">
    <location>
        <begin position="489"/>
        <end position="555"/>
    </location>
</feature>
<keyword evidence="6 9" id="KW-0067">ATP-binding</keyword>
<dbReference type="EMBL" id="CP019728">
    <property type="protein sequence ID" value="AQS52942.1"/>
    <property type="molecule type" value="Genomic_DNA"/>
</dbReference>
<dbReference type="Gene3D" id="3.30.200.20">
    <property type="entry name" value="Phosphorylase Kinase, domain 1"/>
    <property type="match status" value="1"/>
</dbReference>
<evidence type="ECO:0000313" key="15">
    <source>
        <dbReference type="Proteomes" id="UP000188993"/>
    </source>
</evidence>
<dbReference type="NCBIfam" id="NF033483">
    <property type="entry name" value="PknB_PASTA_kin"/>
    <property type="match status" value="1"/>
</dbReference>
<evidence type="ECO:0000256" key="4">
    <source>
        <dbReference type="ARBA" id="ARBA00022741"/>
    </source>
</evidence>
<evidence type="ECO:0000256" key="2">
    <source>
        <dbReference type="ARBA" id="ARBA00022527"/>
    </source>
</evidence>
<keyword evidence="5 14" id="KW-0418">Kinase</keyword>
<dbReference type="CDD" id="cd06577">
    <property type="entry name" value="PASTA_pknB"/>
    <property type="match status" value="3"/>
</dbReference>
<dbReference type="Gene3D" id="1.10.510.10">
    <property type="entry name" value="Transferase(Phosphotransferase) domain 1"/>
    <property type="match status" value="1"/>
</dbReference>
<evidence type="ECO:0000256" key="5">
    <source>
        <dbReference type="ARBA" id="ARBA00022777"/>
    </source>
</evidence>
<dbReference type="GO" id="GO:0005524">
    <property type="term" value="F:ATP binding"/>
    <property type="evidence" value="ECO:0007669"/>
    <property type="project" value="UniProtKB-UniRule"/>
</dbReference>
<reference evidence="14 15" key="1">
    <citation type="journal article" date="2014" name="Int. J. Syst. Evol. Microbiol.">
        <title>Jeotgalibaca dankookensis gen. nov., sp. nov., a member of the family Carnobacteriaceae, isolated from seujeot (Korean traditional food).</title>
        <authorList>
            <person name="Lee D.G."/>
            <person name="Trujillo M.E."/>
            <person name="Kang H."/>
            <person name="Ahn T.Y."/>
        </authorList>
    </citation>
    <scope>NUCLEOTIDE SEQUENCE [LARGE SCALE GENOMIC DNA]</scope>
    <source>
        <strain evidence="14 15">EX-07</strain>
    </source>
</reference>
<feature type="binding site" evidence="9">
    <location>
        <position position="42"/>
    </location>
    <ligand>
        <name>ATP</name>
        <dbReference type="ChEBI" id="CHEBI:30616"/>
    </ligand>
</feature>
<comment type="catalytic activity">
    <reaction evidence="8">
        <text>L-seryl-[protein] + ATP = O-phospho-L-seryl-[protein] + ADP + H(+)</text>
        <dbReference type="Rhea" id="RHEA:17989"/>
        <dbReference type="Rhea" id="RHEA-COMP:9863"/>
        <dbReference type="Rhea" id="RHEA-COMP:11604"/>
        <dbReference type="ChEBI" id="CHEBI:15378"/>
        <dbReference type="ChEBI" id="CHEBI:29999"/>
        <dbReference type="ChEBI" id="CHEBI:30616"/>
        <dbReference type="ChEBI" id="CHEBI:83421"/>
        <dbReference type="ChEBI" id="CHEBI:456216"/>
        <dbReference type="EC" id="2.7.11.1"/>
    </reaction>
</comment>
<organism evidence="14 15">
    <name type="scientific">Jeotgalibaca dankookensis</name>
    <dbReference type="NCBI Taxonomy" id="708126"/>
    <lineage>
        <taxon>Bacteria</taxon>
        <taxon>Bacillati</taxon>
        <taxon>Bacillota</taxon>
        <taxon>Bacilli</taxon>
        <taxon>Lactobacillales</taxon>
        <taxon>Carnobacteriaceae</taxon>
        <taxon>Jeotgalibaca</taxon>
    </lineage>
</organism>
<dbReference type="PROSITE" id="PS00108">
    <property type="entry name" value="PROTEIN_KINASE_ST"/>
    <property type="match status" value="1"/>
</dbReference>
<dbReference type="PANTHER" id="PTHR43289:SF34">
    <property type="entry name" value="SERINE_THREONINE-PROTEIN KINASE YBDM-RELATED"/>
    <property type="match status" value="1"/>
</dbReference>
<dbReference type="InterPro" id="IPR008271">
    <property type="entry name" value="Ser/Thr_kinase_AS"/>
</dbReference>
<dbReference type="STRING" id="708126.BW727_100549"/>
<evidence type="ECO:0000256" key="10">
    <source>
        <dbReference type="SAM" id="MobiDB-lite"/>
    </source>
</evidence>
<dbReference type="PROSITE" id="PS51178">
    <property type="entry name" value="PASTA"/>
    <property type="match status" value="3"/>
</dbReference>
<keyword evidence="2" id="KW-0723">Serine/threonine-protein kinase</keyword>
<dbReference type="KEGG" id="jda:BW727_100549"/>
<dbReference type="FunFam" id="1.10.510.10:FF:000021">
    <property type="entry name" value="Serine/threonine protein kinase"/>
    <property type="match status" value="1"/>
</dbReference>
<keyword evidence="4 9" id="KW-0547">Nucleotide-binding</keyword>
<dbReference type="PROSITE" id="PS00107">
    <property type="entry name" value="PROTEIN_KINASE_ATP"/>
    <property type="match status" value="1"/>
</dbReference>
<evidence type="ECO:0000259" key="12">
    <source>
        <dbReference type="PROSITE" id="PS50011"/>
    </source>
</evidence>
<feature type="transmembrane region" description="Helical" evidence="11">
    <location>
        <begin position="329"/>
        <end position="350"/>
    </location>
</feature>
<feature type="compositionally biased region" description="Basic and acidic residues" evidence="10">
    <location>
        <begin position="563"/>
        <end position="573"/>
    </location>
</feature>
<evidence type="ECO:0000256" key="8">
    <source>
        <dbReference type="ARBA" id="ARBA00048679"/>
    </source>
</evidence>
<evidence type="ECO:0000256" key="7">
    <source>
        <dbReference type="ARBA" id="ARBA00047899"/>
    </source>
</evidence>
<keyword evidence="15" id="KW-1185">Reference proteome</keyword>
<feature type="compositionally biased region" description="Acidic residues" evidence="10">
    <location>
        <begin position="607"/>
        <end position="622"/>
    </location>
</feature>
<evidence type="ECO:0000256" key="9">
    <source>
        <dbReference type="PROSITE-ProRule" id="PRU10141"/>
    </source>
</evidence>
<dbReference type="EC" id="2.7.11.1" evidence="1"/>
<evidence type="ECO:0000256" key="1">
    <source>
        <dbReference type="ARBA" id="ARBA00012513"/>
    </source>
</evidence>
<dbReference type="Gene3D" id="2.60.40.2560">
    <property type="match status" value="1"/>
</dbReference>
<evidence type="ECO:0000313" key="14">
    <source>
        <dbReference type="EMBL" id="AQS52942.1"/>
    </source>
</evidence>
<dbReference type="SMART" id="SM00740">
    <property type="entry name" value="PASTA"/>
    <property type="match status" value="3"/>
</dbReference>
<dbReference type="InterPro" id="IPR011009">
    <property type="entry name" value="Kinase-like_dom_sf"/>
</dbReference>
<evidence type="ECO:0000256" key="6">
    <source>
        <dbReference type="ARBA" id="ARBA00022840"/>
    </source>
</evidence>
<dbReference type="InterPro" id="IPR017441">
    <property type="entry name" value="Protein_kinase_ATP_BS"/>
</dbReference>
<dbReference type="Gene3D" id="3.30.10.20">
    <property type="match status" value="3"/>
</dbReference>
<dbReference type="InterPro" id="IPR000719">
    <property type="entry name" value="Prot_kinase_dom"/>
</dbReference>
<keyword evidence="11" id="KW-0812">Transmembrane</keyword>
<dbReference type="PROSITE" id="PS50011">
    <property type="entry name" value="PROTEIN_KINASE_DOM"/>
    <property type="match status" value="1"/>
</dbReference>
<feature type="domain" description="Protein kinase" evidence="12">
    <location>
        <begin position="13"/>
        <end position="273"/>
    </location>
</feature>
<evidence type="ECO:0000259" key="13">
    <source>
        <dbReference type="PROSITE" id="PS51178"/>
    </source>
</evidence>
<dbReference type="GO" id="GO:0106310">
    <property type="term" value="F:protein serine kinase activity"/>
    <property type="evidence" value="ECO:0007669"/>
    <property type="project" value="RHEA"/>
</dbReference>
<proteinExistence type="predicted"/>
<feature type="domain" description="PASTA" evidence="13">
    <location>
        <begin position="422"/>
        <end position="488"/>
    </location>
</feature>